<dbReference type="EMBL" id="JANKAS010000002">
    <property type="protein sequence ID" value="MCR1898014.1"/>
    <property type="molecule type" value="Genomic_DNA"/>
</dbReference>
<comment type="caution">
    <text evidence="3">The sequence shown here is derived from an EMBL/GenBank/DDBJ whole genome shotgun (WGS) entry which is preliminary data.</text>
</comment>
<evidence type="ECO:0000313" key="4">
    <source>
        <dbReference type="Proteomes" id="UP001205748"/>
    </source>
</evidence>
<protein>
    <recommendedName>
        <fullName evidence="5">Cell division protein FtsL</fullName>
    </recommendedName>
</protein>
<accession>A0AAE3HEN3</accession>
<evidence type="ECO:0000313" key="3">
    <source>
        <dbReference type="EMBL" id="MCR1898014.1"/>
    </source>
</evidence>
<dbReference type="Proteomes" id="UP001205748">
    <property type="component" value="Unassembled WGS sequence"/>
</dbReference>
<keyword evidence="4" id="KW-1185">Reference proteome</keyword>
<keyword evidence="2" id="KW-0812">Transmembrane</keyword>
<feature type="transmembrane region" description="Helical" evidence="2">
    <location>
        <begin position="46"/>
        <end position="64"/>
    </location>
</feature>
<name>A0AAE3HEN3_9FIRM</name>
<organism evidence="3 4">
    <name type="scientific">Irregularibacter muris</name>
    <dbReference type="NCBI Taxonomy" id="1796619"/>
    <lineage>
        <taxon>Bacteria</taxon>
        <taxon>Bacillati</taxon>
        <taxon>Bacillota</taxon>
        <taxon>Clostridia</taxon>
        <taxon>Eubacteriales</taxon>
        <taxon>Eubacteriaceae</taxon>
        <taxon>Irregularibacter</taxon>
    </lineage>
</organism>
<keyword evidence="2" id="KW-0472">Membrane</keyword>
<evidence type="ECO:0000256" key="1">
    <source>
        <dbReference type="SAM" id="MobiDB-lite"/>
    </source>
</evidence>
<evidence type="ECO:0008006" key="5">
    <source>
        <dbReference type="Google" id="ProtNLM"/>
    </source>
</evidence>
<evidence type="ECO:0000256" key="2">
    <source>
        <dbReference type="SAM" id="Phobius"/>
    </source>
</evidence>
<dbReference type="RefSeq" id="WP_257529479.1">
    <property type="nucleotide sequence ID" value="NZ_JANKAS010000002.1"/>
</dbReference>
<sequence length="161" mass="18198">MLVAEKRNYQYALEEPVYKPNRKPKSNSKSKTKTHAKTKRIVKVKYMAFTMLIFVVALTILFQYTKLNTMNAEILNLEQELNELHMLTDSVEGQLLASEDLGKIEDIAKNQLGMIEPTAEQMVPIKVSHSENAKLGASNSNTTPNHDNSVAFLSKILNFID</sequence>
<feature type="region of interest" description="Disordered" evidence="1">
    <location>
        <begin position="15"/>
        <end position="36"/>
    </location>
</feature>
<gene>
    <name evidence="3" type="ORF">NSA47_03295</name>
</gene>
<feature type="compositionally biased region" description="Basic residues" evidence="1">
    <location>
        <begin position="20"/>
        <end position="36"/>
    </location>
</feature>
<keyword evidence="2" id="KW-1133">Transmembrane helix</keyword>
<proteinExistence type="predicted"/>
<reference evidence="3" key="1">
    <citation type="submission" date="2022-07" db="EMBL/GenBank/DDBJ databases">
        <title>Enhanced cultured diversity of the mouse gut microbiota enables custom-made synthetic communities.</title>
        <authorList>
            <person name="Afrizal A."/>
        </authorList>
    </citation>
    <scope>NUCLEOTIDE SEQUENCE</scope>
    <source>
        <strain evidence="3">DSM 28593</strain>
    </source>
</reference>
<dbReference type="AlphaFoldDB" id="A0AAE3HEN3"/>